<evidence type="ECO:0000313" key="3">
    <source>
        <dbReference type="Proteomes" id="UP001056374"/>
    </source>
</evidence>
<dbReference type="RefSeq" id="WP_252546508.1">
    <property type="nucleotide sequence ID" value="NZ_CP099468.1"/>
</dbReference>
<evidence type="ECO:0000313" key="2">
    <source>
        <dbReference type="EMBL" id="USQ83481.1"/>
    </source>
</evidence>
<dbReference type="Proteomes" id="UP001056374">
    <property type="component" value="Chromosome"/>
</dbReference>
<reference evidence="2" key="1">
    <citation type="submission" date="2022-06" db="EMBL/GenBank/DDBJ databases">
        <title>Complete genome sequence of soil microorganisms Streptomyces sp. Qhu-M197 isolated from Alpine meadows habitats on the Tibetan Plateau.</title>
        <authorList>
            <person name="Zhang B."/>
            <person name="Xiang X."/>
            <person name="Fan J."/>
        </authorList>
    </citation>
    <scope>NUCLEOTIDE SEQUENCE</scope>
    <source>
        <strain evidence="2">Qhu-M197</strain>
    </source>
</reference>
<keyword evidence="1" id="KW-1133">Transmembrane helix</keyword>
<feature type="transmembrane region" description="Helical" evidence="1">
    <location>
        <begin position="43"/>
        <end position="68"/>
    </location>
</feature>
<protein>
    <recommendedName>
        <fullName evidence="4">DUF1109 domain-containing protein</fullName>
    </recommendedName>
</protein>
<sequence>MHRNALDLHHYERMMPPGGDQEPRTFDDVQAKVGKRLDDVAKILAGALVTVAGVMTALGLTSDVVFVALNNDSWPIFVAALSAILAIVCSIVALLIHPTRRGNVWETVVLGLGVIFYMTALSVAVVGAAQAASGNGRPTLLNVKLEGPASDRRLSFDVHADGVDRWASVNVYVTVIDAKMVDLPNMPDFYNVSLRPDDKGDIDHRASMSLSAPQNAWGVEIYASTAGGNEDCESRSPHGPTCALVQFS</sequence>
<evidence type="ECO:0000256" key="1">
    <source>
        <dbReference type="SAM" id="Phobius"/>
    </source>
</evidence>
<keyword evidence="1" id="KW-0812">Transmembrane</keyword>
<keyword evidence="1" id="KW-0472">Membrane</keyword>
<keyword evidence="3" id="KW-1185">Reference proteome</keyword>
<organism evidence="2 3">
    <name type="scientific">Streptomyces phaeoluteigriseus</name>
    <dbReference type="NCBI Taxonomy" id="114686"/>
    <lineage>
        <taxon>Bacteria</taxon>
        <taxon>Bacillati</taxon>
        <taxon>Actinomycetota</taxon>
        <taxon>Actinomycetes</taxon>
        <taxon>Kitasatosporales</taxon>
        <taxon>Streptomycetaceae</taxon>
        <taxon>Streptomyces</taxon>
        <taxon>Streptomyces aurantiacus group</taxon>
    </lineage>
</organism>
<dbReference type="EMBL" id="CP099468">
    <property type="protein sequence ID" value="USQ83481.1"/>
    <property type="molecule type" value="Genomic_DNA"/>
</dbReference>
<accession>A0ABY4Z3L8</accession>
<proteinExistence type="predicted"/>
<gene>
    <name evidence="2" type="ORF">NFX46_06560</name>
</gene>
<feature type="transmembrane region" description="Helical" evidence="1">
    <location>
        <begin position="108"/>
        <end position="129"/>
    </location>
</feature>
<evidence type="ECO:0008006" key="4">
    <source>
        <dbReference type="Google" id="ProtNLM"/>
    </source>
</evidence>
<name>A0ABY4Z3L8_9ACTN</name>
<feature type="transmembrane region" description="Helical" evidence="1">
    <location>
        <begin position="74"/>
        <end position="96"/>
    </location>
</feature>